<protein>
    <submittedName>
        <fullName evidence="2">Uncharacterized protein</fullName>
    </submittedName>
</protein>
<proteinExistence type="predicted"/>
<reference evidence="2 3" key="1">
    <citation type="submission" date="2024-07" db="EMBL/GenBank/DDBJ databases">
        <title>Section-level genome sequencing and comparative genomics of Aspergillus sections Usti and Cavernicolus.</title>
        <authorList>
            <consortium name="Lawrence Berkeley National Laboratory"/>
            <person name="Nybo J.L."/>
            <person name="Vesth T.C."/>
            <person name="Theobald S."/>
            <person name="Frisvad J.C."/>
            <person name="Larsen T.O."/>
            <person name="Kjaerboelling I."/>
            <person name="Rothschild-Mancinelli K."/>
            <person name="Lyhne E.K."/>
            <person name="Kogle M.E."/>
            <person name="Barry K."/>
            <person name="Clum A."/>
            <person name="Na H."/>
            <person name="Ledsgaard L."/>
            <person name="Lin J."/>
            <person name="Lipzen A."/>
            <person name="Kuo A."/>
            <person name="Riley R."/>
            <person name="Mondo S."/>
            <person name="LaButti K."/>
            <person name="Haridas S."/>
            <person name="Pangalinan J."/>
            <person name="Salamov A.A."/>
            <person name="Simmons B.A."/>
            <person name="Magnuson J.K."/>
            <person name="Chen J."/>
            <person name="Drula E."/>
            <person name="Henrissat B."/>
            <person name="Wiebenga A."/>
            <person name="Lubbers R.J."/>
            <person name="Gomes A.C."/>
            <person name="Makela M.R."/>
            <person name="Stajich J."/>
            <person name="Grigoriev I.V."/>
            <person name="Mortensen U.H."/>
            <person name="De vries R.P."/>
            <person name="Baker S.E."/>
            <person name="Andersen M.R."/>
        </authorList>
    </citation>
    <scope>NUCLEOTIDE SEQUENCE [LARGE SCALE GENOMIC DNA]</scope>
    <source>
        <strain evidence="2 3">CBS 600.67</strain>
    </source>
</reference>
<feature type="compositionally biased region" description="Polar residues" evidence="1">
    <location>
        <begin position="142"/>
        <end position="204"/>
    </location>
</feature>
<gene>
    <name evidence="2" type="ORF">BDW59DRAFT_156961</name>
</gene>
<name>A0ABR4J0E7_9EURO</name>
<organism evidence="2 3">
    <name type="scientific">Aspergillus cavernicola</name>
    <dbReference type="NCBI Taxonomy" id="176166"/>
    <lineage>
        <taxon>Eukaryota</taxon>
        <taxon>Fungi</taxon>
        <taxon>Dikarya</taxon>
        <taxon>Ascomycota</taxon>
        <taxon>Pezizomycotina</taxon>
        <taxon>Eurotiomycetes</taxon>
        <taxon>Eurotiomycetidae</taxon>
        <taxon>Eurotiales</taxon>
        <taxon>Aspergillaceae</taxon>
        <taxon>Aspergillus</taxon>
        <taxon>Aspergillus subgen. Nidulantes</taxon>
    </lineage>
</organism>
<evidence type="ECO:0000313" key="3">
    <source>
        <dbReference type="Proteomes" id="UP001610335"/>
    </source>
</evidence>
<feature type="region of interest" description="Disordered" evidence="1">
    <location>
        <begin position="98"/>
        <end position="127"/>
    </location>
</feature>
<evidence type="ECO:0000256" key="1">
    <source>
        <dbReference type="SAM" id="MobiDB-lite"/>
    </source>
</evidence>
<evidence type="ECO:0000313" key="2">
    <source>
        <dbReference type="EMBL" id="KAL2833465.1"/>
    </source>
</evidence>
<dbReference type="EMBL" id="JBFXLS010000004">
    <property type="protein sequence ID" value="KAL2833465.1"/>
    <property type="molecule type" value="Genomic_DNA"/>
</dbReference>
<feature type="compositionally biased region" description="Low complexity" evidence="1">
    <location>
        <begin position="314"/>
        <end position="335"/>
    </location>
</feature>
<keyword evidence="3" id="KW-1185">Reference proteome</keyword>
<feature type="region of interest" description="Disordered" evidence="1">
    <location>
        <begin position="140"/>
        <end position="339"/>
    </location>
</feature>
<feature type="region of interest" description="Disordered" evidence="1">
    <location>
        <begin position="359"/>
        <end position="378"/>
    </location>
</feature>
<comment type="caution">
    <text evidence="2">The sequence shown here is derived from an EMBL/GenBank/DDBJ whole genome shotgun (WGS) entry which is preliminary data.</text>
</comment>
<sequence>MKPQAIQEELYQADQVAHQAHLVQVEHQVTLEFLGRAVLLEAREEEVVALAYVPAHAGKRQKVKVQGVVKAQEEVKIQEAKEGGYKETEHSQQRRYDILTHPPGQSPPSPTQHHIQKEEPKVQPTLQDKLIMSKPLKRDLVGQSTSAANPEAEPNNQGNGQHHSDGSFTLPTVPVSTTTGDSSSADPVIQIESTTTKPTFQPSGQDPKDPNDPKDPEDPGQSKGDAHENDPNWCPCRARPSSSSLNNTPTGHPSQANGDSSGRGDDPGHNKPDPTGNNGHTDGGDPKEQGQSSAATDKDPSEDDDGHDHDHNKTPTSSATATATATPSSTQATAAISNAFGSGRQQSTLIPSATSAINSATSAAKSTSTASSSSRLPTSSVPLFRRFALF</sequence>
<accession>A0ABR4J0E7</accession>
<feature type="compositionally biased region" description="Basic and acidic residues" evidence="1">
    <location>
        <begin position="206"/>
        <end position="217"/>
    </location>
</feature>
<feature type="compositionally biased region" description="Basic and acidic residues" evidence="1">
    <location>
        <begin position="262"/>
        <end position="272"/>
    </location>
</feature>
<dbReference type="Proteomes" id="UP001610335">
    <property type="component" value="Unassembled WGS sequence"/>
</dbReference>
<feature type="compositionally biased region" description="Polar residues" evidence="1">
    <location>
        <begin position="240"/>
        <end position="260"/>
    </location>
</feature>